<protein>
    <submittedName>
        <fullName evidence="1">HAD superfamily phosphoserine phosphatase-like hydrolase/2,3-diketo-5-methylthio-1-phosphopentane phosphatase</fullName>
    </submittedName>
</protein>
<dbReference type="Proteomes" id="UP000294963">
    <property type="component" value="Unassembled WGS sequence"/>
</dbReference>
<dbReference type="AlphaFoldDB" id="A0A4R1XNL9"/>
<sequence length="214" mass="24291">MVFSYTTDLLLNRFARTGWQAIEAQWEQGEIGSKVCMQQQIALLDMSVQEFQQCLDEIEIDQGLITLIDAISAHNIKLTVVSDGLDAVIDYMLKKHQLNHLNIIANHLIQADERHWQLQFPYAQPHCISKSGTCKCSIAALNQQKIILIGDGRSDFCLAEQADFVFAKKSLIQHCASQQIQHHAFEQLSELIQPLLALLQHHAIHQQDRLVLNS</sequence>
<dbReference type="EMBL" id="SLVJ01000015">
    <property type="protein sequence ID" value="TCM65246.1"/>
    <property type="molecule type" value="Genomic_DNA"/>
</dbReference>
<reference evidence="1 2" key="1">
    <citation type="submission" date="2019-03" db="EMBL/GenBank/DDBJ databases">
        <title>Genomic analyses of the natural microbiome of Caenorhabditis elegans.</title>
        <authorList>
            <person name="Samuel B."/>
        </authorList>
    </citation>
    <scope>NUCLEOTIDE SEQUENCE [LARGE SCALE GENOMIC DNA]</scope>
    <source>
        <strain evidence="1 2">JUb89</strain>
    </source>
</reference>
<keyword evidence="1" id="KW-0378">Hydrolase</keyword>
<proteinExistence type="predicted"/>
<dbReference type="PANTHER" id="PTHR28181:SF2">
    <property type="entry name" value="PHOSPHORIC MONOESTER HYDROLASE"/>
    <property type="match status" value="1"/>
</dbReference>
<keyword evidence="2" id="KW-1185">Reference proteome</keyword>
<dbReference type="SUPFAM" id="SSF56784">
    <property type="entry name" value="HAD-like"/>
    <property type="match status" value="1"/>
</dbReference>
<dbReference type="NCBIfam" id="TIGR01488">
    <property type="entry name" value="HAD-SF-IB"/>
    <property type="match status" value="1"/>
</dbReference>
<gene>
    <name evidence="1" type="ORF">EC844_11585</name>
</gene>
<dbReference type="InterPro" id="IPR023214">
    <property type="entry name" value="HAD_sf"/>
</dbReference>
<dbReference type="Gene3D" id="3.90.1470.20">
    <property type="match status" value="1"/>
</dbReference>
<accession>A0A4R1XNL9</accession>
<dbReference type="PANTHER" id="PTHR28181">
    <property type="entry name" value="UPF0655 PROTEIN YCR015C"/>
    <property type="match status" value="1"/>
</dbReference>
<dbReference type="InterPro" id="IPR036412">
    <property type="entry name" value="HAD-like_sf"/>
</dbReference>
<dbReference type="Gene3D" id="3.40.50.1000">
    <property type="entry name" value="HAD superfamily/HAD-like"/>
    <property type="match status" value="1"/>
</dbReference>
<dbReference type="InterPro" id="IPR050849">
    <property type="entry name" value="HAD-like_hydrolase_phosphatase"/>
</dbReference>
<name>A0A4R1XNL9_ACICA</name>
<comment type="caution">
    <text evidence="1">The sequence shown here is derived from an EMBL/GenBank/DDBJ whole genome shotgun (WGS) entry which is preliminary data.</text>
</comment>
<dbReference type="InterPro" id="IPR016965">
    <property type="entry name" value="Pase_PHOSPHO-typ"/>
</dbReference>
<evidence type="ECO:0000313" key="1">
    <source>
        <dbReference type="EMBL" id="TCM65246.1"/>
    </source>
</evidence>
<evidence type="ECO:0000313" key="2">
    <source>
        <dbReference type="Proteomes" id="UP000294963"/>
    </source>
</evidence>
<dbReference type="Pfam" id="PF06888">
    <property type="entry name" value="Put_Phosphatase"/>
    <property type="match status" value="1"/>
</dbReference>
<organism evidence="1 2">
    <name type="scientific">Acinetobacter calcoaceticus</name>
    <dbReference type="NCBI Taxonomy" id="471"/>
    <lineage>
        <taxon>Bacteria</taxon>
        <taxon>Pseudomonadati</taxon>
        <taxon>Pseudomonadota</taxon>
        <taxon>Gammaproteobacteria</taxon>
        <taxon>Moraxellales</taxon>
        <taxon>Moraxellaceae</taxon>
        <taxon>Acinetobacter</taxon>
        <taxon>Acinetobacter calcoaceticus/baumannii complex</taxon>
    </lineage>
</organism>
<dbReference type="GO" id="GO:0016791">
    <property type="term" value="F:phosphatase activity"/>
    <property type="evidence" value="ECO:0007669"/>
    <property type="project" value="InterPro"/>
</dbReference>